<evidence type="ECO:0000256" key="4">
    <source>
        <dbReference type="ARBA" id="ARBA00023136"/>
    </source>
</evidence>
<evidence type="ECO:0000256" key="6">
    <source>
        <dbReference type="SAM" id="Phobius"/>
    </source>
</evidence>
<dbReference type="SUPFAM" id="SSF103473">
    <property type="entry name" value="MFS general substrate transporter"/>
    <property type="match status" value="1"/>
</dbReference>
<evidence type="ECO:0000313" key="8">
    <source>
        <dbReference type="EMBL" id="KAL2820009.1"/>
    </source>
</evidence>
<evidence type="ECO:0000313" key="9">
    <source>
        <dbReference type="Proteomes" id="UP001610334"/>
    </source>
</evidence>
<keyword evidence="2 6" id="KW-0812">Transmembrane</keyword>
<evidence type="ECO:0000256" key="5">
    <source>
        <dbReference type="SAM" id="MobiDB-lite"/>
    </source>
</evidence>
<dbReference type="Gene3D" id="1.20.1250.20">
    <property type="entry name" value="MFS general substrate transporter like domains"/>
    <property type="match status" value="2"/>
</dbReference>
<feature type="transmembrane region" description="Helical" evidence="6">
    <location>
        <begin position="147"/>
        <end position="167"/>
    </location>
</feature>
<dbReference type="InterPro" id="IPR011701">
    <property type="entry name" value="MFS"/>
</dbReference>
<feature type="transmembrane region" description="Helical" evidence="6">
    <location>
        <begin position="173"/>
        <end position="194"/>
    </location>
</feature>
<evidence type="ECO:0000259" key="7">
    <source>
        <dbReference type="PROSITE" id="PS50850"/>
    </source>
</evidence>
<sequence length="669" mass="72299">MASPQPAPVPEDVIMEEPAKRLQSRTPSFDKDSTLAGTERMFTPSPAPKIEASSLRDEKLSEGKTEQEEEEHQYPKSWKLYLITIGLCLAVFCLALDNTILTTAIPKITDDFNSLGDVGWYGSAYFLTTCALTLIFGKLYTFYPTKWTFLTALGFFELGSLICGVAPNSVALIIGRAIAGVGSAGMFSGAILIISQSVPLRQRPIFTGAISAMYGVSSVAGPLMGGAFTDNESLTWRWCFYINLPLGGVTLAFILFFFEAPKSVKARATPKEQFTKMDPLGSLFFMPGIICLLLALQWGGTEYDWDNGRIIALFVLFGILIIGFVIVQYFSGENATVPGRVFRNRNVWGSFVFCVGLGASFFTILYFIPIWFQAIKDASATKSGIMNLPMLLSTVIAALLAGGLVTTFGYYTQFLFLSPIFMAIGAGLLSTFEVDTGHAAWIGYQVILGMGIGMGQQQPLIVVQAVLPVEDHPTGTALMVFAQTLGGALFISVGENVFHNKLLTNLASEAPSVDPHTVVAAGATMIREVVSEAVLPDVLVAYNDAICQTFYVGLAMAIFTILGHLPCPVDDADVDAAEAGTSFSFTSTSSDLPFRFKIVPVPALGRVRDSGEEAPFVAGIERGSVEDAEAAADVDELENKNPGYVTSSQRCQATLMGTMRMPYVTNWMR</sequence>
<name>A0ABR4HWX9_9EURO</name>
<feature type="compositionally biased region" description="Basic and acidic residues" evidence="5">
    <location>
        <begin position="54"/>
        <end position="66"/>
    </location>
</feature>
<feature type="transmembrane region" description="Helical" evidence="6">
    <location>
        <begin position="351"/>
        <end position="372"/>
    </location>
</feature>
<feature type="transmembrane region" description="Helical" evidence="6">
    <location>
        <begin position="80"/>
        <end position="100"/>
    </location>
</feature>
<reference evidence="8 9" key="1">
    <citation type="submission" date="2024-07" db="EMBL/GenBank/DDBJ databases">
        <title>Section-level genome sequencing and comparative genomics of Aspergillus sections Usti and Cavernicolus.</title>
        <authorList>
            <consortium name="Lawrence Berkeley National Laboratory"/>
            <person name="Nybo J.L."/>
            <person name="Vesth T.C."/>
            <person name="Theobald S."/>
            <person name="Frisvad J.C."/>
            <person name="Larsen T.O."/>
            <person name="Kjaerboelling I."/>
            <person name="Rothschild-Mancinelli K."/>
            <person name="Lyhne E.K."/>
            <person name="Kogle M.E."/>
            <person name="Barry K."/>
            <person name="Clum A."/>
            <person name="Na H."/>
            <person name="Ledsgaard L."/>
            <person name="Lin J."/>
            <person name="Lipzen A."/>
            <person name="Kuo A."/>
            <person name="Riley R."/>
            <person name="Mondo S."/>
            <person name="Labutti K."/>
            <person name="Haridas S."/>
            <person name="Pangalinan J."/>
            <person name="Salamov A.A."/>
            <person name="Simmons B.A."/>
            <person name="Magnuson J.K."/>
            <person name="Chen J."/>
            <person name="Drula E."/>
            <person name="Henrissat B."/>
            <person name="Wiebenga A."/>
            <person name="Lubbers R.J."/>
            <person name="Gomes A.C."/>
            <person name="Makela M.R."/>
            <person name="Stajich J."/>
            <person name="Grigoriev I.V."/>
            <person name="Mortensen U.H."/>
            <person name="De Vries R.P."/>
            <person name="Baker S.E."/>
            <person name="Andersen M.R."/>
        </authorList>
    </citation>
    <scope>NUCLEOTIDE SEQUENCE [LARGE SCALE GENOMIC DNA]</scope>
    <source>
        <strain evidence="8 9">CBS 588.65</strain>
    </source>
</reference>
<dbReference type="InterPro" id="IPR020846">
    <property type="entry name" value="MFS_dom"/>
</dbReference>
<feature type="domain" description="Major facilitator superfamily (MFS) profile" evidence="7">
    <location>
        <begin position="83"/>
        <end position="539"/>
    </location>
</feature>
<dbReference type="Proteomes" id="UP001610334">
    <property type="component" value="Unassembled WGS sequence"/>
</dbReference>
<gene>
    <name evidence="8" type="ORF">BJX63DRAFT_428330</name>
</gene>
<dbReference type="EMBL" id="JBFXLT010000008">
    <property type="protein sequence ID" value="KAL2820009.1"/>
    <property type="molecule type" value="Genomic_DNA"/>
</dbReference>
<dbReference type="InterPro" id="IPR036259">
    <property type="entry name" value="MFS_trans_sf"/>
</dbReference>
<dbReference type="CDD" id="cd17502">
    <property type="entry name" value="MFS_Azr1_MDR_like"/>
    <property type="match status" value="1"/>
</dbReference>
<dbReference type="PANTHER" id="PTHR23501">
    <property type="entry name" value="MAJOR FACILITATOR SUPERFAMILY"/>
    <property type="match status" value="1"/>
</dbReference>
<comment type="subcellular location">
    <subcellularLocation>
        <location evidence="1">Membrane</location>
        <topology evidence="1">Multi-pass membrane protein</topology>
    </subcellularLocation>
</comment>
<dbReference type="Pfam" id="PF07690">
    <property type="entry name" value="MFS_1"/>
    <property type="match status" value="1"/>
</dbReference>
<feature type="transmembrane region" description="Helical" evidence="6">
    <location>
        <begin position="206"/>
        <end position="228"/>
    </location>
</feature>
<accession>A0ABR4HWX9</accession>
<comment type="caution">
    <text evidence="8">The sequence shown here is derived from an EMBL/GenBank/DDBJ whole genome shotgun (WGS) entry which is preliminary data.</text>
</comment>
<feature type="transmembrane region" description="Helical" evidence="6">
    <location>
        <begin position="240"/>
        <end position="258"/>
    </location>
</feature>
<evidence type="ECO:0000256" key="1">
    <source>
        <dbReference type="ARBA" id="ARBA00004141"/>
    </source>
</evidence>
<evidence type="ECO:0000256" key="2">
    <source>
        <dbReference type="ARBA" id="ARBA00022692"/>
    </source>
</evidence>
<evidence type="ECO:0000256" key="3">
    <source>
        <dbReference type="ARBA" id="ARBA00022989"/>
    </source>
</evidence>
<feature type="transmembrane region" description="Helical" evidence="6">
    <location>
        <begin position="384"/>
        <end position="407"/>
    </location>
</feature>
<feature type="region of interest" description="Disordered" evidence="5">
    <location>
        <begin position="1"/>
        <end position="70"/>
    </location>
</feature>
<keyword evidence="4 6" id="KW-0472">Membrane</keyword>
<feature type="transmembrane region" description="Helical" evidence="6">
    <location>
        <begin position="279"/>
        <end position="298"/>
    </location>
</feature>
<keyword evidence="3 6" id="KW-1133">Transmembrane helix</keyword>
<feature type="transmembrane region" description="Helical" evidence="6">
    <location>
        <begin position="414"/>
        <end position="432"/>
    </location>
</feature>
<organism evidence="8 9">
    <name type="scientific">Aspergillus granulosus</name>
    <dbReference type="NCBI Taxonomy" id="176169"/>
    <lineage>
        <taxon>Eukaryota</taxon>
        <taxon>Fungi</taxon>
        <taxon>Dikarya</taxon>
        <taxon>Ascomycota</taxon>
        <taxon>Pezizomycotina</taxon>
        <taxon>Eurotiomycetes</taxon>
        <taxon>Eurotiomycetidae</taxon>
        <taxon>Eurotiales</taxon>
        <taxon>Aspergillaceae</taxon>
        <taxon>Aspergillus</taxon>
        <taxon>Aspergillus subgen. Nidulantes</taxon>
    </lineage>
</organism>
<dbReference type="PANTHER" id="PTHR23501:SF199">
    <property type="entry name" value="MFS EFFLUX TRANSPORTER INPD-RELATED"/>
    <property type="match status" value="1"/>
</dbReference>
<feature type="transmembrane region" description="Helical" evidence="6">
    <location>
        <begin position="310"/>
        <end position="330"/>
    </location>
</feature>
<proteinExistence type="predicted"/>
<protein>
    <submittedName>
        <fullName evidence="8">Major facilitator superfamily domain-containing protein</fullName>
    </submittedName>
</protein>
<keyword evidence="9" id="KW-1185">Reference proteome</keyword>
<dbReference type="PROSITE" id="PS50850">
    <property type="entry name" value="MFS"/>
    <property type="match status" value="1"/>
</dbReference>
<feature type="transmembrane region" description="Helical" evidence="6">
    <location>
        <begin position="120"/>
        <end position="140"/>
    </location>
</feature>